<evidence type="ECO:0000313" key="3">
    <source>
        <dbReference type="Proteomes" id="UP001054837"/>
    </source>
</evidence>
<dbReference type="EMBL" id="BPLQ01009752">
    <property type="protein sequence ID" value="GIY46337.1"/>
    <property type="molecule type" value="Genomic_DNA"/>
</dbReference>
<gene>
    <name evidence="2" type="ORF">CDAR_310341</name>
</gene>
<keyword evidence="1" id="KW-0732">Signal</keyword>
<dbReference type="AlphaFoldDB" id="A0AAV4TMY7"/>
<protein>
    <submittedName>
        <fullName evidence="2">Uncharacterized protein</fullName>
    </submittedName>
</protein>
<comment type="caution">
    <text evidence="2">The sequence shown here is derived from an EMBL/GenBank/DDBJ whole genome shotgun (WGS) entry which is preliminary data.</text>
</comment>
<evidence type="ECO:0000256" key="1">
    <source>
        <dbReference type="SAM" id="SignalP"/>
    </source>
</evidence>
<dbReference type="Proteomes" id="UP001054837">
    <property type="component" value="Unassembled WGS sequence"/>
</dbReference>
<keyword evidence="3" id="KW-1185">Reference proteome</keyword>
<feature type="chain" id="PRO_5043439228" evidence="1">
    <location>
        <begin position="30"/>
        <end position="97"/>
    </location>
</feature>
<feature type="signal peptide" evidence="1">
    <location>
        <begin position="1"/>
        <end position="29"/>
    </location>
</feature>
<evidence type="ECO:0000313" key="2">
    <source>
        <dbReference type="EMBL" id="GIY46337.1"/>
    </source>
</evidence>
<sequence>MEILRDLILNPNFAMVLLLCLACLPDLMLEKNTATTNESAPSVLKRDIELMLHENVLRDRINQIYRSNDLDSSFKNWMCSVVGKILHSTSKMAWIND</sequence>
<name>A0AAV4TMY7_9ARAC</name>
<reference evidence="2 3" key="1">
    <citation type="submission" date="2021-06" db="EMBL/GenBank/DDBJ databases">
        <title>Caerostris darwini draft genome.</title>
        <authorList>
            <person name="Kono N."/>
            <person name="Arakawa K."/>
        </authorList>
    </citation>
    <scope>NUCLEOTIDE SEQUENCE [LARGE SCALE GENOMIC DNA]</scope>
</reference>
<organism evidence="2 3">
    <name type="scientific">Caerostris darwini</name>
    <dbReference type="NCBI Taxonomy" id="1538125"/>
    <lineage>
        <taxon>Eukaryota</taxon>
        <taxon>Metazoa</taxon>
        <taxon>Ecdysozoa</taxon>
        <taxon>Arthropoda</taxon>
        <taxon>Chelicerata</taxon>
        <taxon>Arachnida</taxon>
        <taxon>Araneae</taxon>
        <taxon>Araneomorphae</taxon>
        <taxon>Entelegynae</taxon>
        <taxon>Araneoidea</taxon>
        <taxon>Araneidae</taxon>
        <taxon>Caerostris</taxon>
    </lineage>
</organism>
<accession>A0AAV4TMY7</accession>
<proteinExistence type="predicted"/>